<sequence length="970" mass="101113">MIRTKRWSAIAATVASLASIVVLGMDQAHQAPRVRLHGGAAWLVSSQVGQLTLVDGASAEVAARVPVAPPGSPLRSAQLGSTGYVLNQRDGSVVRVDGATLEPSTPSSSSADRLFPTVHAVYTVDSSRGLLTPTDPATLATLGPPHSLAGTVEDAIVDSDGRLWVLNRQTGDLAWFLSDARHSRANAGTASKTHLAVSDGRPTLLDLARGTAELLDPQTGSVVESIRVDVRTDDRVAVSGSARGTLISIASRGLLMVCEFGASCKNPVPLGSGAADLGAAVEVGDHVVVPDYSTGRVWIVNLHTMRVVVERKLFDRPVRFELLTRDGLVFYNDPDSDQAGVLDLDGHVRAVSKHVPTKPDNNRAAPVVDSHEVSRQPLPPKPDQGSKPDNTPPVHGPGPRIKTDPFAPPATPTVAITITPRDRGLVGDEFDLTASTPAVGIATARWTFGDGSEATGTTVRHRWDRPGNFSVSVATTLITGQTVPVATRTVAIEPRDAPPRILRLTISPTSPRVGQQVKFSAELAGGLPDHLEWTVPGAVTSNQREFEHTFTAPGTYTATFTVTAGPLRVRQSQPIIVTPELPAAACGDILTASAVLKSDLTCPGNVGLTIAANDVVLDLGGHELTTATPTDHSTGIRVDGPVSGVTIENGDVTQFKTGIAMADVTGVKVSKVNLASSSEAGSEWSPIKGADIAGDNAKGVNLDAVTLNGRAPFLFDRDSQVGMTGSTVGNPALRSESHARCRGGSSCSAVKTAFHLKNLDCELRAPSVQSVIAIDNSDIDADDIGRSCGTVAIINSRARAITAWGIKSLLFSGNTVSTAGARRGAAMSGDEPSTRIRVSGNSFSSMDVGMEVISGTGEIVGNTFVNNAHVGLLLGRGRQSLQISENLFEGNGDGEARMEIKPGPRGGLSLSYNQGHPAHPGEFAERVAVVSKNQSKNNLGYGFFLLSPVSDGGGNTSSGNLLGCFGPVTC</sequence>
<keyword evidence="5" id="KW-1185">Reference proteome</keyword>
<dbReference type="Gene3D" id="2.60.40.10">
    <property type="entry name" value="Immunoglobulins"/>
    <property type="match status" value="2"/>
</dbReference>
<dbReference type="Pfam" id="PF18911">
    <property type="entry name" value="PKD_4"/>
    <property type="match status" value="1"/>
</dbReference>
<dbReference type="PROSITE" id="PS50093">
    <property type="entry name" value="PKD"/>
    <property type="match status" value="2"/>
</dbReference>
<dbReference type="InterPro" id="IPR015943">
    <property type="entry name" value="WD40/YVTN_repeat-like_dom_sf"/>
</dbReference>
<dbReference type="Gene3D" id="2.130.10.10">
    <property type="entry name" value="YVTN repeat-like/Quinoprotein amine dehydrogenase"/>
    <property type="match status" value="1"/>
</dbReference>
<dbReference type="AlphaFoldDB" id="A0A1W2FZY2"/>
<dbReference type="SUPFAM" id="SSF51126">
    <property type="entry name" value="Pectin lyase-like"/>
    <property type="match status" value="1"/>
</dbReference>
<keyword evidence="2" id="KW-0732">Signal</keyword>
<evidence type="ECO:0000313" key="4">
    <source>
        <dbReference type="EMBL" id="SMD27517.1"/>
    </source>
</evidence>
<dbReference type="EMBL" id="FWXV01000027">
    <property type="protein sequence ID" value="SMD27517.1"/>
    <property type="molecule type" value="Genomic_DNA"/>
</dbReference>
<dbReference type="InterPro" id="IPR035986">
    <property type="entry name" value="PKD_dom_sf"/>
</dbReference>
<dbReference type="SUPFAM" id="SSF49299">
    <property type="entry name" value="PKD domain"/>
    <property type="match status" value="2"/>
</dbReference>
<dbReference type="InterPro" id="IPR011050">
    <property type="entry name" value="Pectin_lyase_fold/virulence"/>
</dbReference>
<feature type="region of interest" description="Disordered" evidence="1">
    <location>
        <begin position="352"/>
        <end position="412"/>
    </location>
</feature>
<dbReference type="Gene3D" id="2.160.20.10">
    <property type="entry name" value="Single-stranded right-handed beta-helix, Pectin lyase-like"/>
    <property type="match status" value="1"/>
</dbReference>
<feature type="domain" description="PKD" evidence="3">
    <location>
        <begin position="500"/>
        <end position="563"/>
    </location>
</feature>
<protein>
    <submittedName>
        <fullName evidence="4">PKD repeat-containing protein</fullName>
    </submittedName>
</protein>
<evidence type="ECO:0000256" key="1">
    <source>
        <dbReference type="SAM" id="MobiDB-lite"/>
    </source>
</evidence>
<evidence type="ECO:0000313" key="5">
    <source>
        <dbReference type="Proteomes" id="UP000192674"/>
    </source>
</evidence>
<feature type="domain" description="PKD" evidence="3">
    <location>
        <begin position="445"/>
        <end position="476"/>
    </location>
</feature>
<dbReference type="SMART" id="SM00089">
    <property type="entry name" value="PKD"/>
    <property type="match status" value="2"/>
</dbReference>
<evidence type="ECO:0000259" key="3">
    <source>
        <dbReference type="PROSITE" id="PS50093"/>
    </source>
</evidence>
<dbReference type="Proteomes" id="UP000192674">
    <property type="component" value="Unassembled WGS sequence"/>
</dbReference>
<dbReference type="InterPro" id="IPR022409">
    <property type="entry name" value="PKD/Chitinase_dom"/>
</dbReference>
<dbReference type="InterPro" id="IPR012334">
    <property type="entry name" value="Pectin_lyas_fold"/>
</dbReference>
<organism evidence="4 5">
    <name type="scientific">Kibdelosporangium aridum</name>
    <dbReference type="NCBI Taxonomy" id="2030"/>
    <lineage>
        <taxon>Bacteria</taxon>
        <taxon>Bacillati</taxon>
        <taxon>Actinomycetota</taxon>
        <taxon>Actinomycetes</taxon>
        <taxon>Pseudonocardiales</taxon>
        <taxon>Pseudonocardiaceae</taxon>
        <taxon>Kibdelosporangium</taxon>
    </lineage>
</organism>
<evidence type="ECO:0000256" key="2">
    <source>
        <dbReference type="SAM" id="SignalP"/>
    </source>
</evidence>
<reference evidence="4 5" key="1">
    <citation type="submission" date="2017-04" db="EMBL/GenBank/DDBJ databases">
        <authorList>
            <person name="Afonso C.L."/>
            <person name="Miller P.J."/>
            <person name="Scott M.A."/>
            <person name="Spackman E."/>
            <person name="Goraichik I."/>
            <person name="Dimitrov K.M."/>
            <person name="Suarez D.L."/>
            <person name="Swayne D.E."/>
        </authorList>
    </citation>
    <scope>NUCLEOTIDE SEQUENCE [LARGE SCALE GENOMIC DNA]</scope>
    <source>
        <strain evidence="4 5">DSM 43828</strain>
    </source>
</reference>
<proteinExistence type="predicted"/>
<dbReference type="InterPro" id="IPR000601">
    <property type="entry name" value="PKD_dom"/>
</dbReference>
<feature type="signal peptide" evidence="2">
    <location>
        <begin position="1"/>
        <end position="24"/>
    </location>
</feature>
<gene>
    <name evidence="4" type="ORF">SAMN05661093_11125</name>
</gene>
<dbReference type="InterPro" id="IPR011045">
    <property type="entry name" value="N2O_reductase_N"/>
</dbReference>
<accession>A0A1W2FZY2</accession>
<dbReference type="GO" id="GO:0005975">
    <property type="term" value="P:carbohydrate metabolic process"/>
    <property type="evidence" value="ECO:0007669"/>
    <property type="project" value="UniProtKB-ARBA"/>
</dbReference>
<dbReference type="SUPFAM" id="SSF50974">
    <property type="entry name" value="Nitrous oxide reductase, N-terminal domain"/>
    <property type="match status" value="1"/>
</dbReference>
<name>A0A1W2FZY2_KIBAR</name>
<feature type="chain" id="PRO_5038988070" evidence="2">
    <location>
        <begin position="25"/>
        <end position="970"/>
    </location>
</feature>
<dbReference type="Pfam" id="PF00801">
    <property type="entry name" value="PKD"/>
    <property type="match status" value="1"/>
</dbReference>
<dbReference type="InterPro" id="IPR013783">
    <property type="entry name" value="Ig-like_fold"/>
</dbReference>